<gene>
    <name evidence="2" type="ORF">AVDCRST_MAG71-475</name>
</gene>
<organism evidence="2">
    <name type="scientific">uncultured Lysobacter sp</name>
    <dbReference type="NCBI Taxonomy" id="271060"/>
    <lineage>
        <taxon>Bacteria</taxon>
        <taxon>Pseudomonadati</taxon>
        <taxon>Pseudomonadota</taxon>
        <taxon>Gammaproteobacteria</taxon>
        <taxon>Lysobacterales</taxon>
        <taxon>Lysobacteraceae</taxon>
        <taxon>Lysobacter</taxon>
        <taxon>environmental samples</taxon>
    </lineage>
</organism>
<feature type="non-terminal residue" evidence="2">
    <location>
        <position position="221"/>
    </location>
</feature>
<reference evidence="2" key="1">
    <citation type="submission" date="2020-02" db="EMBL/GenBank/DDBJ databases">
        <authorList>
            <person name="Meier V. D."/>
        </authorList>
    </citation>
    <scope>NUCLEOTIDE SEQUENCE</scope>
    <source>
        <strain evidence="2">AVDCRST_MAG71</strain>
    </source>
</reference>
<feature type="compositionally biased region" description="Basic residues" evidence="1">
    <location>
        <begin position="1"/>
        <end position="12"/>
    </location>
</feature>
<proteinExistence type="predicted"/>
<evidence type="ECO:0000256" key="1">
    <source>
        <dbReference type="SAM" id="MobiDB-lite"/>
    </source>
</evidence>
<dbReference type="AlphaFoldDB" id="A0A6J4KIV5"/>
<feature type="region of interest" description="Disordered" evidence="1">
    <location>
        <begin position="144"/>
        <end position="170"/>
    </location>
</feature>
<sequence>DFQQARRPRPPQRPRPPEGPHQARCDPPKRHAHVRKPGLRGREHGRNRRRCWRLEADGVQPLRRQGNAVRRCSEIPLRTGPALGSVRAGAQRAAARTPDDDRPCVLLDGDRARGDRRAPHAVHAAARVHSVEPDVLGSRSAARAGRLHRAAASPDRCGRAGDRGRSARGGAVLHPGQGRAACADGVRMLRNRHRRRRGAHCRERRVVRTRVRPARAAAECL</sequence>
<feature type="compositionally biased region" description="Basic and acidic residues" evidence="1">
    <location>
        <begin position="156"/>
        <end position="165"/>
    </location>
</feature>
<name>A0A6J4KIV5_9GAMM</name>
<protein>
    <submittedName>
        <fullName evidence="2">Transcriptional regulator, AcrR family</fullName>
    </submittedName>
</protein>
<feature type="region of interest" description="Disordered" evidence="1">
    <location>
        <begin position="1"/>
        <end position="49"/>
    </location>
</feature>
<dbReference type="EMBL" id="CADCUA010000140">
    <property type="protein sequence ID" value="CAA9307383.1"/>
    <property type="molecule type" value="Genomic_DNA"/>
</dbReference>
<evidence type="ECO:0000313" key="2">
    <source>
        <dbReference type="EMBL" id="CAA9307383.1"/>
    </source>
</evidence>
<accession>A0A6J4KIV5</accession>
<feature type="compositionally biased region" description="Basic residues" evidence="1">
    <location>
        <begin position="30"/>
        <end position="49"/>
    </location>
</feature>
<feature type="non-terminal residue" evidence="2">
    <location>
        <position position="1"/>
    </location>
</feature>
<feature type="compositionally biased region" description="Basic and acidic residues" evidence="1">
    <location>
        <begin position="15"/>
        <end position="29"/>
    </location>
</feature>